<name>A0A069RC20_PEPLI</name>
<feature type="modified residue" description="4-aspartylphosphate" evidence="3">
    <location>
        <position position="53"/>
    </location>
</feature>
<dbReference type="GO" id="GO:0000156">
    <property type="term" value="F:phosphorelay response regulator activity"/>
    <property type="evidence" value="ECO:0007669"/>
    <property type="project" value="InterPro"/>
</dbReference>
<gene>
    <name evidence="6" type="ORF">CLIT_23c00770</name>
</gene>
<dbReference type="PANTHER" id="PTHR37299:SF1">
    <property type="entry name" value="STAGE 0 SPORULATION PROTEIN A HOMOLOG"/>
    <property type="match status" value="1"/>
</dbReference>
<comment type="caution">
    <text evidence="6">The sequence shown here is derived from an EMBL/GenBank/DDBJ whole genome shotgun (WGS) entry which is preliminary data.</text>
</comment>
<reference evidence="6 7" key="1">
    <citation type="submission" date="2014-03" db="EMBL/GenBank/DDBJ databases">
        <title>Genome sequence of Clostridium litorale W6, DSM 5388.</title>
        <authorList>
            <person name="Poehlein A."/>
            <person name="Jagirdar A."/>
            <person name="Khonsari B."/>
            <person name="Chibani C.M."/>
            <person name="Gutierrez Gutierrez D.A."/>
            <person name="Davydova E."/>
            <person name="Alghaithi H.S."/>
            <person name="Nair K.P."/>
            <person name="Dhamotharan K."/>
            <person name="Chandran L."/>
            <person name="G W."/>
            <person name="Daniel R."/>
        </authorList>
    </citation>
    <scope>NUCLEOTIDE SEQUENCE [LARGE SCALE GENOMIC DNA]</scope>
    <source>
        <strain evidence="6 7">W6</strain>
    </source>
</reference>
<comment type="function">
    <text evidence="2">May play the central regulatory role in sporulation. It may be an element of the effector pathway responsible for the activation of sporulation genes in response to nutritional stress. Spo0A may act in concert with spo0H (a sigma factor) to control the expression of some genes that are critical to the sporulation process.</text>
</comment>
<dbReference type="eggNOG" id="COG3279">
    <property type="taxonomic scope" value="Bacteria"/>
</dbReference>
<evidence type="ECO:0000313" key="6">
    <source>
        <dbReference type="EMBL" id="KDR93805.1"/>
    </source>
</evidence>
<organism evidence="6 7">
    <name type="scientific">Peptoclostridium litorale DSM 5388</name>
    <dbReference type="NCBI Taxonomy" id="1121324"/>
    <lineage>
        <taxon>Bacteria</taxon>
        <taxon>Bacillati</taxon>
        <taxon>Bacillota</taxon>
        <taxon>Clostridia</taxon>
        <taxon>Peptostreptococcales</taxon>
        <taxon>Peptoclostridiaceae</taxon>
        <taxon>Peptoclostridium</taxon>
    </lineage>
</organism>
<dbReference type="Gene3D" id="3.40.50.2300">
    <property type="match status" value="1"/>
</dbReference>
<evidence type="ECO:0000313" key="7">
    <source>
        <dbReference type="Proteomes" id="UP000027946"/>
    </source>
</evidence>
<dbReference type="Pfam" id="PF00072">
    <property type="entry name" value="Response_reg"/>
    <property type="match status" value="1"/>
</dbReference>
<dbReference type="InterPro" id="IPR046947">
    <property type="entry name" value="LytR-like"/>
</dbReference>
<dbReference type="GO" id="GO:0003677">
    <property type="term" value="F:DNA binding"/>
    <property type="evidence" value="ECO:0007669"/>
    <property type="project" value="InterPro"/>
</dbReference>
<dbReference type="STRING" id="1121324.CLIT_23c00770"/>
<evidence type="ECO:0000256" key="1">
    <source>
        <dbReference type="ARBA" id="ARBA00018672"/>
    </source>
</evidence>
<dbReference type="AlphaFoldDB" id="A0A069RC20"/>
<sequence length="235" mass="27644">MNCIIVDDEYPAREELKYFIREFSDIEILEEFDSPLEALKYIEKQNVDVIFLDISMPGLDGISLGRIISRFEEKPKIVFITAYREHAIDAFEIDAFDYILKPYSKERIIGLLKKLQKSSAKASGESIEKITLWKDEKIIVLDIGDIYYCEASERNTIVHSKDESYIENTSISDFYKRLPKDRFFRTHRSYIVNLDKIKEIIPWFNNTYNIRLKDDVGEVPVSRSNIKDFRKIMGI</sequence>
<feature type="domain" description="Response regulatory" evidence="4">
    <location>
        <begin position="2"/>
        <end position="116"/>
    </location>
</feature>
<evidence type="ECO:0000256" key="2">
    <source>
        <dbReference type="ARBA" id="ARBA00024867"/>
    </source>
</evidence>
<dbReference type="Gene3D" id="2.20.25.10">
    <property type="match status" value="1"/>
</dbReference>
<dbReference type="PROSITE" id="PS50930">
    <property type="entry name" value="HTH_LYTTR"/>
    <property type="match status" value="1"/>
</dbReference>
<dbReference type="PANTHER" id="PTHR37299">
    <property type="entry name" value="TRANSCRIPTIONAL REGULATOR-RELATED"/>
    <property type="match status" value="1"/>
</dbReference>
<dbReference type="SUPFAM" id="SSF52172">
    <property type="entry name" value="CheY-like"/>
    <property type="match status" value="1"/>
</dbReference>
<dbReference type="InterPro" id="IPR011006">
    <property type="entry name" value="CheY-like_superfamily"/>
</dbReference>
<dbReference type="SMART" id="SM00448">
    <property type="entry name" value="REC"/>
    <property type="match status" value="1"/>
</dbReference>
<keyword evidence="7" id="KW-1185">Reference proteome</keyword>
<accession>A0A069RC20</accession>
<dbReference type="Pfam" id="PF04397">
    <property type="entry name" value="LytTR"/>
    <property type="match status" value="1"/>
</dbReference>
<proteinExistence type="predicted"/>
<protein>
    <recommendedName>
        <fullName evidence="1">Stage 0 sporulation protein A homolog</fullName>
    </recommendedName>
</protein>
<dbReference type="SMART" id="SM00850">
    <property type="entry name" value="LytTR"/>
    <property type="match status" value="1"/>
</dbReference>
<dbReference type="Proteomes" id="UP000027946">
    <property type="component" value="Unassembled WGS sequence"/>
</dbReference>
<evidence type="ECO:0000259" key="5">
    <source>
        <dbReference type="PROSITE" id="PS50930"/>
    </source>
</evidence>
<feature type="domain" description="HTH LytTR-type" evidence="5">
    <location>
        <begin position="130"/>
        <end position="235"/>
    </location>
</feature>
<dbReference type="OrthoDB" id="9809318at2"/>
<evidence type="ECO:0000256" key="3">
    <source>
        <dbReference type="PROSITE-ProRule" id="PRU00169"/>
    </source>
</evidence>
<dbReference type="Gene3D" id="2.40.50.40">
    <property type="match status" value="1"/>
</dbReference>
<dbReference type="EMBL" id="JJMM01000026">
    <property type="protein sequence ID" value="KDR93805.1"/>
    <property type="molecule type" value="Genomic_DNA"/>
</dbReference>
<evidence type="ECO:0000259" key="4">
    <source>
        <dbReference type="PROSITE" id="PS50110"/>
    </source>
</evidence>
<dbReference type="CDD" id="cd17532">
    <property type="entry name" value="REC_LytTR_AlgR-like"/>
    <property type="match status" value="1"/>
</dbReference>
<dbReference type="PROSITE" id="PS50110">
    <property type="entry name" value="RESPONSE_REGULATORY"/>
    <property type="match status" value="1"/>
</dbReference>
<dbReference type="InterPro" id="IPR001789">
    <property type="entry name" value="Sig_transdc_resp-reg_receiver"/>
</dbReference>
<dbReference type="InterPro" id="IPR007492">
    <property type="entry name" value="LytTR_DNA-bd_dom"/>
</dbReference>
<keyword evidence="3" id="KW-0597">Phosphoprotein</keyword>